<keyword evidence="1" id="KW-0805">Transcription regulation</keyword>
<evidence type="ECO:0000313" key="7">
    <source>
        <dbReference type="Proteomes" id="UP001169006"/>
    </source>
</evidence>
<feature type="region of interest" description="Disordered" evidence="4">
    <location>
        <begin position="1"/>
        <end position="26"/>
    </location>
</feature>
<keyword evidence="7" id="KW-1185">Reference proteome</keyword>
<feature type="domain" description="HTH lacI-type" evidence="5">
    <location>
        <begin position="28"/>
        <end position="82"/>
    </location>
</feature>
<evidence type="ECO:0000259" key="5">
    <source>
        <dbReference type="PROSITE" id="PS50932"/>
    </source>
</evidence>
<dbReference type="SUPFAM" id="SSF53822">
    <property type="entry name" value="Periplasmic binding protein-like I"/>
    <property type="match status" value="1"/>
</dbReference>
<reference evidence="6" key="2">
    <citation type="submission" date="2023-07" db="EMBL/GenBank/DDBJ databases">
        <authorList>
            <person name="Sun H."/>
        </authorList>
    </citation>
    <scope>NUCLEOTIDE SEQUENCE</scope>
    <source>
        <strain evidence="6">05753</strain>
    </source>
</reference>
<evidence type="ECO:0000256" key="2">
    <source>
        <dbReference type="ARBA" id="ARBA00023125"/>
    </source>
</evidence>
<name>A0ABT8T0T1_9HYPH</name>
<keyword evidence="2" id="KW-0238">DNA-binding</keyword>
<comment type="caution">
    <text evidence="6">The sequence shown here is derived from an EMBL/GenBank/DDBJ whole genome shotgun (WGS) entry which is preliminary data.</text>
</comment>
<dbReference type="CDD" id="cd20009">
    <property type="entry name" value="PBP1_RafR-like"/>
    <property type="match status" value="1"/>
</dbReference>
<dbReference type="SUPFAM" id="SSF47413">
    <property type="entry name" value="lambda repressor-like DNA-binding domains"/>
    <property type="match status" value="1"/>
</dbReference>
<accession>A0ABT8T0T1</accession>
<evidence type="ECO:0000256" key="3">
    <source>
        <dbReference type="ARBA" id="ARBA00023163"/>
    </source>
</evidence>
<dbReference type="EMBL" id="JAUKWQ010000007">
    <property type="protein sequence ID" value="MDO1584236.1"/>
    <property type="molecule type" value="Genomic_DNA"/>
</dbReference>
<dbReference type="Gene3D" id="3.40.50.2300">
    <property type="match status" value="2"/>
</dbReference>
<dbReference type="Pfam" id="PF00356">
    <property type="entry name" value="LacI"/>
    <property type="match status" value="1"/>
</dbReference>
<dbReference type="PANTHER" id="PTHR30146">
    <property type="entry name" value="LACI-RELATED TRANSCRIPTIONAL REPRESSOR"/>
    <property type="match status" value="1"/>
</dbReference>
<organism evidence="6 7">
    <name type="scientific">Rhizobium oryzicola</name>
    <dbReference type="NCBI Taxonomy" id="1232668"/>
    <lineage>
        <taxon>Bacteria</taxon>
        <taxon>Pseudomonadati</taxon>
        <taxon>Pseudomonadota</taxon>
        <taxon>Alphaproteobacteria</taxon>
        <taxon>Hyphomicrobiales</taxon>
        <taxon>Rhizobiaceae</taxon>
        <taxon>Rhizobium/Agrobacterium group</taxon>
        <taxon>Rhizobium</taxon>
    </lineage>
</organism>
<dbReference type="InterPro" id="IPR010982">
    <property type="entry name" value="Lambda_DNA-bd_dom_sf"/>
</dbReference>
<sequence>MAGNGVERKRKPRTTTAAPDLLGNGGRPTLKTIAEMTGLAVTTVSRALAGAPQIALETRVRVAEVAQQIGYQPDRAALRLKTGRTHVISLILDPHEEILGYATSMISGLTEALRNTPYHLTITPHFSDIPQIEPVQYILRNRTADGIIFSRTEPLDERVKLLSQSGVPFICHGRTELATPHPYVDYDNYTFAYRAARTLISAGCRKLAIILPPWQFTFAHHMRHGFMTAIREEGLAYEIPDTITIDSQSDEIRNCFYHRFGEADPPDGVICGGEVTALAVMAAAHDRNLALQKDVRIITKQTSGLFDQVRPRVETIYEDLSEAGRLMGELLLKQINGETSMSQLQHLQQVVVPTP</sequence>
<dbReference type="InterPro" id="IPR028082">
    <property type="entry name" value="Peripla_BP_I"/>
</dbReference>
<dbReference type="PROSITE" id="PS50932">
    <property type="entry name" value="HTH_LACI_2"/>
    <property type="match status" value="1"/>
</dbReference>
<dbReference type="PANTHER" id="PTHR30146:SF109">
    <property type="entry name" value="HTH-TYPE TRANSCRIPTIONAL REGULATOR GALS"/>
    <property type="match status" value="1"/>
</dbReference>
<reference evidence="6" key="1">
    <citation type="journal article" date="2015" name="Int. J. Syst. Evol. Microbiol.">
        <title>Rhizobium oryzicola sp. nov., potential plant-growth-promoting endophytic bacteria isolated from rice roots.</title>
        <authorList>
            <person name="Zhang X.X."/>
            <person name="Gao J.S."/>
            <person name="Cao Y.H."/>
            <person name="Sheirdil R.A."/>
            <person name="Wang X.C."/>
            <person name="Zhang L."/>
        </authorList>
    </citation>
    <scope>NUCLEOTIDE SEQUENCE</scope>
    <source>
        <strain evidence="6">05753</strain>
    </source>
</reference>
<evidence type="ECO:0000256" key="4">
    <source>
        <dbReference type="SAM" id="MobiDB-lite"/>
    </source>
</evidence>
<evidence type="ECO:0000313" key="6">
    <source>
        <dbReference type="EMBL" id="MDO1584236.1"/>
    </source>
</evidence>
<proteinExistence type="predicted"/>
<dbReference type="InterPro" id="IPR000843">
    <property type="entry name" value="HTH_LacI"/>
</dbReference>
<dbReference type="RefSeq" id="WP_302078462.1">
    <property type="nucleotide sequence ID" value="NZ_JAUKWQ010000007.1"/>
</dbReference>
<dbReference type="CDD" id="cd01392">
    <property type="entry name" value="HTH_LacI"/>
    <property type="match status" value="1"/>
</dbReference>
<dbReference type="InterPro" id="IPR046335">
    <property type="entry name" value="LacI/GalR-like_sensor"/>
</dbReference>
<keyword evidence="3" id="KW-0804">Transcription</keyword>
<protein>
    <submittedName>
        <fullName evidence="6">LacI family transcriptional regulator</fullName>
    </submittedName>
</protein>
<dbReference type="Pfam" id="PF13377">
    <property type="entry name" value="Peripla_BP_3"/>
    <property type="match status" value="1"/>
</dbReference>
<gene>
    <name evidence="6" type="ORF">Q2T52_19295</name>
</gene>
<dbReference type="SMART" id="SM00354">
    <property type="entry name" value="HTH_LACI"/>
    <property type="match status" value="1"/>
</dbReference>
<dbReference type="Proteomes" id="UP001169006">
    <property type="component" value="Unassembled WGS sequence"/>
</dbReference>
<evidence type="ECO:0000256" key="1">
    <source>
        <dbReference type="ARBA" id="ARBA00023015"/>
    </source>
</evidence>
<dbReference type="Gene3D" id="1.10.260.40">
    <property type="entry name" value="lambda repressor-like DNA-binding domains"/>
    <property type="match status" value="1"/>
</dbReference>